<feature type="compositionally biased region" description="Low complexity" evidence="1">
    <location>
        <begin position="32"/>
        <end position="64"/>
    </location>
</feature>
<dbReference type="Proteomes" id="UP000198765">
    <property type="component" value="Chromosome I"/>
</dbReference>
<name>A0A1A9AC64_9ACTN</name>
<evidence type="ECO:0000313" key="3">
    <source>
        <dbReference type="EMBL" id="SBT53719.1"/>
    </source>
</evidence>
<dbReference type="PATRIC" id="fig|299146.4.peg.5082"/>
<reference evidence="3 4" key="1">
    <citation type="submission" date="2016-06" db="EMBL/GenBank/DDBJ databases">
        <authorList>
            <person name="Kjaerup R.B."/>
            <person name="Dalgaard T.S."/>
            <person name="Juul-Madsen H.R."/>
        </authorList>
    </citation>
    <scope>NUCLEOTIDE SEQUENCE [LARGE SCALE GENOMIC DNA]</scope>
    <source>
        <strain evidence="3 4">DSM 45248</strain>
    </source>
</reference>
<feature type="region of interest" description="Disordered" evidence="1">
    <location>
        <begin position="24"/>
        <end position="103"/>
    </location>
</feature>
<keyword evidence="2" id="KW-0732">Signal</keyword>
<dbReference type="OrthoDB" id="3697810at2"/>
<keyword evidence="4" id="KW-1185">Reference proteome</keyword>
<dbReference type="EMBL" id="LT594324">
    <property type="protein sequence ID" value="SBT53719.1"/>
    <property type="molecule type" value="Genomic_DNA"/>
</dbReference>
<accession>A0A1A9AC64</accession>
<proteinExistence type="predicted"/>
<feature type="signal peptide" evidence="2">
    <location>
        <begin position="1"/>
        <end position="21"/>
    </location>
</feature>
<protein>
    <recommendedName>
        <fullName evidence="5">Ig-like domain-containing protein</fullName>
    </recommendedName>
</protein>
<evidence type="ECO:0000256" key="1">
    <source>
        <dbReference type="SAM" id="MobiDB-lite"/>
    </source>
</evidence>
<gene>
    <name evidence="3" type="ORF">GA0070621_4922</name>
</gene>
<evidence type="ECO:0000256" key="2">
    <source>
        <dbReference type="SAM" id="SignalP"/>
    </source>
</evidence>
<evidence type="ECO:0008006" key="5">
    <source>
        <dbReference type="Google" id="ProtNLM"/>
    </source>
</evidence>
<evidence type="ECO:0000313" key="4">
    <source>
        <dbReference type="Proteomes" id="UP000198765"/>
    </source>
</evidence>
<feature type="compositionally biased region" description="Gly residues" evidence="1">
    <location>
        <begin position="65"/>
        <end position="93"/>
    </location>
</feature>
<feature type="chain" id="PRO_5038806755" description="Ig-like domain-containing protein" evidence="2">
    <location>
        <begin position="22"/>
        <end position="211"/>
    </location>
</feature>
<organism evidence="3 4">
    <name type="scientific">Micromonospora narathiwatensis</name>
    <dbReference type="NCBI Taxonomy" id="299146"/>
    <lineage>
        <taxon>Bacteria</taxon>
        <taxon>Bacillati</taxon>
        <taxon>Actinomycetota</taxon>
        <taxon>Actinomycetes</taxon>
        <taxon>Micromonosporales</taxon>
        <taxon>Micromonosporaceae</taxon>
        <taxon>Micromonospora</taxon>
    </lineage>
</organism>
<dbReference type="AlphaFoldDB" id="A0A1A9AC64"/>
<sequence length="211" mass="20529">MPGQALLRTTVVALTAALAVAGCASGGEKTTESSATTSVTEAPGDATATGSPTPATDGGTTTGTPTGGGSTGGGSTGGGSMGGGTGSNGGQPGGKPTTSAPKAAGPTITFFRVAQKPSCPSGTNLSRTEGTPVVLEWKASNVDSVALSVDGPGVYADNYPPTGSETLNFPCSGAEGDVQRHTYLLTVRNAQGKQTKSLAVTATVHEIKQVT</sequence>
<dbReference type="RefSeq" id="WP_157740039.1">
    <property type="nucleotide sequence ID" value="NZ_LT594324.1"/>
</dbReference>